<keyword evidence="3" id="KW-1185">Reference proteome</keyword>
<organism evidence="3">
    <name type="scientific">Schizophyllum commune (strain H4-8 / FGSC 9210)</name>
    <name type="common">Split gill fungus</name>
    <dbReference type="NCBI Taxonomy" id="578458"/>
    <lineage>
        <taxon>Eukaryota</taxon>
        <taxon>Fungi</taxon>
        <taxon>Dikarya</taxon>
        <taxon>Basidiomycota</taxon>
        <taxon>Agaricomycotina</taxon>
        <taxon>Agaricomycetes</taxon>
        <taxon>Agaricomycetidae</taxon>
        <taxon>Agaricales</taxon>
        <taxon>Schizophyllaceae</taxon>
        <taxon>Schizophyllum</taxon>
    </lineage>
</organism>
<dbReference type="OMA" id="YCGQFVD"/>
<dbReference type="HOGENOM" id="CLU_357584_0_0_1"/>
<dbReference type="InParanoid" id="D8QEJ7"/>
<dbReference type="GeneID" id="9590642"/>
<feature type="compositionally biased region" description="Pro residues" evidence="1">
    <location>
        <begin position="452"/>
        <end position="465"/>
    </location>
</feature>
<protein>
    <submittedName>
        <fullName evidence="2">Uncharacterized protein</fullName>
    </submittedName>
</protein>
<dbReference type="KEGG" id="scm:SCHCO_02512973"/>
<evidence type="ECO:0000256" key="1">
    <source>
        <dbReference type="SAM" id="MobiDB-lite"/>
    </source>
</evidence>
<feature type="compositionally biased region" description="Basic and acidic residues" evidence="1">
    <location>
        <begin position="336"/>
        <end position="346"/>
    </location>
</feature>
<feature type="compositionally biased region" description="Polar residues" evidence="1">
    <location>
        <begin position="684"/>
        <end position="695"/>
    </location>
</feature>
<feature type="compositionally biased region" description="Low complexity" evidence="1">
    <location>
        <begin position="159"/>
        <end position="196"/>
    </location>
</feature>
<dbReference type="OrthoDB" id="2995566at2759"/>
<feature type="compositionally biased region" description="Basic and acidic residues" evidence="1">
    <location>
        <begin position="697"/>
        <end position="713"/>
    </location>
</feature>
<feature type="compositionally biased region" description="Low complexity" evidence="1">
    <location>
        <begin position="314"/>
        <end position="326"/>
    </location>
</feature>
<evidence type="ECO:0000313" key="3">
    <source>
        <dbReference type="Proteomes" id="UP000007431"/>
    </source>
</evidence>
<feature type="compositionally biased region" description="Low complexity" evidence="1">
    <location>
        <begin position="50"/>
        <end position="67"/>
    </location>
</feature>
<feature type="compositionally biased region" description="Polar residues" evidence="1">
    <location>
        <begin position="577"/>
        <end position="595"/>
    </location>
</feature>
<feature type="compositionally biased region" description="Low complexity" evidence="1">
    <location>
        <begin position="86"/>
        <end position="100"/>
    </location>
</feature>
<dbReference type="EMBL" id="GL377310">
    <property type="protein sequence ID" value="EFI94179.1"/>
    <property type="molecule type" value="Genomic_DNA"/>
</dbReference>
<feature type="compositionally biased region" description="Low complexity" evidence="1">
    <location>
        <begin position="666"/>
        <end position="683"/>
    </location>
</feature>
<reference evidence="2 3" key="1">
    <citation type="journal article" date="2010" name="Nat. Biotechnol.">
        <title>Genome sequence of the model mushroom Schizophyllum commune.</title>
        <authorList>
            <person name="Ohm R.A."/>
            <person name="de Jong J.F."/>
            <person name="Lugones L.G."/>
            <person name="Aerts A."/>
            <person name="Kothe E."/>
            <person name="Stajich J.E."/>
            <person name="de Vries R.P."/>
            <person name="Record E."/>
            <person name="Levasseur A."/>
            <person name="Baker S.E."/>
            <person name="Bartholomew K.A."/>
            <person name="Coutinho P.M."/>
            <person name="Erdmann S."/>
            <person name="Fowler T.J."/>
            <person name="Gathman A.C."/>
            <person name="Lombard V."/>
            <person name="Henrissat B."/>
            <person name="Knabe N."/>
            <person name="Kuees U."/>
            <person name="Lilly W.W."/>
            <person name="Lindquist E."/>
            <person name="Lucas S."/>
            <person name="Magnuson J.K."/>
            <person name="Piumi F."/>
            <person name="Raudaskoski M."/>
            <person name="Salamov A."/>
            <person name="Schmutz J."/>
            <person name="Schwarze F.W.M.R."/>
            <person name="vanKuyk P.A."/>
            <person name="Horton J.S."/>
            <person name="Grigoriev I.V."/>
            <person name="Woesten H.A.B."/>
        </authorList>
    </citation>
    <scope>NUCLEOTIDE SEQUENCE [LARGE SCALE GENOMIC DNA]</scope>
    <source>
        <strain evidence="3">H4-8 / FGSC 9210</strain>
    </source>
</reference>
<gene>
    <name evidence="2" type="ORF">SCHCODRAFT_237177</name>
</gene>
<accession>D8QEJ7</accession>
<feature type="region of interest" description="Disordered" evidence="1">
    <location>
        <begin position="725"/>
        <end position="762"/>
    </location>
</feature>
<feature type="compositionally biased region" description="Polar residues" evidence="1">
    <location>
        <begin position="381"/>
        <end position="391"/>
    </location>
</feature>
<proteinExistence type="predicted"/>
<evidence type="ECO:0000313" key="2">
    <source>
        <dbReference type="EMBL" id="EFI94179.1"/>
    </source>
</evidence>
<feature type="compositionally biased region" description="Polar residues" evidence="1">
    <location>
        <begin position="361"/>
        <end position="370"/>
    </location>
</feature>
<sequence>MARADSPLLGLQDEPCPPRAGDSHASGAMDALYNPSRYLTTKHASATRRAGSGHSPASSISSISAVSTDTPPDSALPSPHPLRQGASSSSSHLSTPASPAEDATPTRTPARKSLQTYNLPLPKVDTRSPNLPYNSRIKRLSSDSDARSSYKTSPRSAKTHSISPSISSIVPPSLSSHSPSPSVSSSIVTPRSRSSSFRNAVYVMGAGDTMTNVTDAGEPQPHKGTPSSVLRNVYDLDEEPVEWPTRPRAVPEDDTPRQSLDSDDPASSPRRMTQSPRAGNSRGLPTSPRPAHAQVSPPLQAAELNWPLPPPSAPLASAQPPAQRAPARPPRPQTLKIDDSLIDKDVLTLSPALRRMDSPSIKLSTPTFASTPRAALRRQSGRPSEPSTPSQLAPLRESPRLGSPRLGSREPTPSCYSADPVDPFEFASRATGRHFRPESLAEDDEADAHAPIPIPIQPLPSPLGLPPQEEEQEEHIEFPAEAAASTEGDYMDEIGDSYFDSPMHSPMHSPAISRKSSRQSMARSAQRSAQGHSDSLRSFPSRWNDDELPSPSTSYSNHHHRLASQPTQPEQPPPSSRSVRNTFSLSDMKTSSVTRPSMRPRASTSKLVKGPRQTLAKKPMSPPIFDQDAEDYVAPLPPSRLNSRPSTASSKNRGEPPVSPAISYVPSAASHSIPPSPFSITTSLASRSSGPSTPHSIFEDHGERPKTRERSNTLEKFKNAVRARKRSLIASANDTMKLPGDLPPPPKSAKDPVSSQWYADDDDQKNWLSSLRKIGRNNKSSVWS</sequence>
<dbReference type="RefSeq" id="XP_003029082.1">
    <property type="nucleotide sequence ID" value="XM_003029036.1"/>
</dbReference>
<name>D8QEJ7_SCHCM</name>
<feature type="region of interest" description="Disordered" evidence="1">
    <location>
        <begin position="1"/>
        <end position="713"/>
    </location>
</feature>
<dbReference type="Proteomes" id="UP000007431">
    <property type="component" value="Unassembled WGS sequence"/>
</dbReference>
<dbReference type="AlphaFoldDB" id="D8QEJ7"/>
<feature type="compositionally biased region" description="Low complexity" evidence="1">
    <location>
        <begin position="518"/>
        <end position="530"/>
    </location>
</feature>
<dbReference type="VEuPathDB" id="FungiDB:SCHCODRAFT_02512973"/>